<accession>A0ABD3GIA8</accession>
<dbReference type="EMBL" id="JBJQOH010000007">
    <property type="protein sequence ID" value="KAL3678179.1"/>
    <property type="molecule type" value="Genomic_DNA"/>
</dbReference>
<evidence type="ECO:0000256" key="2">
    <source>
        <dbReference type="SAM" id="MobiDB-lite"/>
    </source>
</evidence>
<evidence type="ECO:0000313" key="4">
    <source>
        <dbReference type="Proteomes" id="UP001633002"/>
    </source>
</evidence>
<keyword evidence="4" id="KW-1185">Reference proteome</keyword>
<comment type="caution">
    <text evidence="3">The sequence shown here is derived from an EMBL/GenBank/DDBJ whole genome shotgun (WGS) entry which is preliminary data.</text>
</comment>
<feature type="compositionally biased region" description="Basic and acidic residues" evidence="2">
    <location>
        <begin position="267"/>
        <end position="277"/>
    </location>
</feature>
<gene>
    <name evidence="3" type="ORF">R1sor_021135</name>
</gene>
<keyword evidence="1" id="KW-0175">Coiled coil</keyword>
<reference evidence="3 4" key="1">
    <citation type="submission" date="2024-09" db="EMBL/GenBank/DDBJ databases">
        <title>Chromosome-scale assembly of Riccia sorocarpa.</title>
        <authorList>
            <person name="Paukszto L."/>
        </authorList>
    </citation>
    <scope>NUCLEOTIDE SEQUENCE [LARGE SCALE GENOMIC DNA]</scope>
    <source>
        <strain evidence="3">LP-2024</strain>
        <tissue evidence="3">Aerial parts of the thallus</tissue>
    </source>
</reference>
<sequence>MRGKKRKVLRFEESKAKKKTSKEDLEKKKADAEEQEAALLTQIVEDGPSQIHTLTPRPLVSINLTADYLTRYFVTPFVTLEEVGKKFYKNFTPGPDHLNTMNELIRRSKDYEETSAKIFKANQRAIEAKEDQKEADERVIQLEKEKTNLEARVKELKEKMEIISKEKTASIEDGKKKDKKIKNLQVQWIDCQEVEDKEVILGNLQGTPAGEPTARFQPPSEWVDKAYWWMFPRVHDACLNSAILYHSKKTAAPHHRRLPKNPSYPCRESDPGRKKSYTDAGKTLGLAKTLG</sequence>
<dbReference type="AlphaFoldDB" id="A0ABD3GIA8"/>
<proteinExistence type="predicted"/>
<feature type="coiled-coil region" evidence="1">
    <location>
        <begin position="125"/>
        <end position="166"/>
    </location>
</feature>
<feature type="region of interest" description="Disordered" evidence="2">
    <location>
        <begin position="11"/>
        <end position="30"/>
    </location>
</feature>
<feature type="region of interest" description="Disordered" evidence="2">
    <location>
        <begin position="250"/>
        <end position="291"/>
    </location>
</feature>
<feature type="compositionally biased region" description="Basic residues" evidence="2">
    <location>
        <begin position="250"/>
        <end position="259"/>
    </location>
</feature>
<name>A0ABD3GIA8_9MARC</name>
<protein>
    <submittedName>
        <fullName evidence="3">Uncharacterized protein</fullName>
    </submittedName>
</protein>
<organism evidence="3 4">
    <name type="scientific">Riccia sorocarpa</name>
    <dbReference type="NCBI Taxonomy" id="122646"/>
    <lineage>
        <taxon>Eukaryota</taxon>
        <taxon>Viridiplantae</taxon>
        <taxon>Streptophyta</taxon>
        <taxon>Embryophyta</taxon>
        <taxon>Marchantiophyta</taxon>
        <taxon>Marchantiopsida</taxon>
        <taxon>Marchantiidae</taxon>
        <taxon>Marchantiales</taxon>
        <taxon>Ricciaceae</taxon>
        <taxon>Riccia</taxon>
    </lineage>
</organism>
<evidence type="ECO:0000256" key="1">
    <source>
        <dbReference type="SAM" id="Coils"/>
    </source>
</evidence>
<evidence type="ECO:0000313" key="3">
    <source>
        <dbReference type="EMBL" id="KAL3678179.1"/>
    </source>
</evidence>
<dbReference type="Proteomes" id="UP001633002">
    <property type="component" value="Unassembled WGS sequence"/>
</dbReference>